<evidence type="ECO:0000313" key="2">
    <source>
        <dbReference type="Proteomes" id="UP000663879"/>
    </source>
</evidence>
<dbReference type="AlphaFoldDB" id="A0A814DJZ4"/>
<dbReference type="EMBL" id="CAJNOC010002869">
    <property type="protein sequence ID" value="CAF0955815.1"/>
    <property type="molecule type" value="Genomic_DNA"/>
</dbReference>
<keyword evidence="2" id="KW-1185">Reference proteome</keyword>
<dbReference type="Proteomes" id="UP000663879">
    <property type="component" value="Unassembled WGS sequence"/>
</dbReference>
<protein>
    <submittedName>
        <fullName evidence="1">Uncharacterized protein</fullName>
    </submittedName>
</protein>
<name>A0A814DJZ4_9BILA</name>
<evidence type="ECO:0000313" key="1">
    <source>
        <dbReference type="EMBL" id="CAF0955815.1"/>
    </source>
</evidence>
<comment type="caution">
    <text evidence="1">The sequence shown here is derived from an EMBL/GenBank/DDBJ whole genome shotgun (WGS) entry which is preliminary data.</text>
</comment>
<organism evidence="1 2">
    <name type="scientific">Brachionus calyciflorus</name>
    <dbReference type="NCBI Taxonomy" id="104777"/>
    <lineage>
        <taxon>Eukaryota</taxon>
        <taxon>Metazoa</taxon>
        <taxon>Spiralia</taxon>
        <taxon>Gnathifera</taxon>
        <taxon>Rotifera</taxon>
        <taxon>Eurotatoria</taxon>
        <taxon>Monogononta</taxon>
        <taxon>Pseudotrocha</taxon>
        <taxon>Ploima</taxon>
        <taxon>Brachionidae</taxon>
        <taxon>Brachionus</taxon>
    </lineage>
</organism>
<proteinExistence type="predicted"/>
<accession>A0A814DJZ4</accession>
<dbReference type="OrthoDB" id="119028at2759"/>
<gene>
    <name evidence="1" type="ORF">OXX778_LOCUS14188</name>
</gene>
<reference evidence="1" key="1">
    <citation type="submission" date="2021-02" db="EMBL/GenBank/DDBJ databases">
        <authorList>
            <person name="Nowell W R."/>
        </authorList>
    </citation>
    <scope>NUCLEOTIDE SEQUENCE</scope>
    <source>
        <strain evidence="1">Ploen Becks lab</strain>
    </source>
</reference>
<sequence length="162" mass="19156">MAITNGFKSVFTNLKNRIICWADRRRNIEDSIKSLSMVFQKELIDDIKFFQASVSRENFEIVNDFLKSKWSSRNVETMNSLFEHWDKYWLSEYHVGWYEGYARGLPSTNNCLESTNDSIKEEATLRDRLPLRQFVIRMNRLLSDWSSDHDPSFNTAKIVISI</sequence>